<dbReference type="Gene3D" id="1.10.510.10">
    <property type="entry name" value="Transferase(Phosphotransferase) domain 1"/>
    <property type="match status" value="1"/>
</dbReference>
<sequence>MPTAGSDLFALPPHDGLHRLTLRDGRDAICKRRRAMPADFFAAEVRGLDALRAADGLRVPKVYAQGEDWLLLEDLGAAVPHPHFARLAGEGLARQHRVRGGHFGFDHDGYIGDSPQDNGADRDGHRFFVERRLRPQAERALRNAALVPADMARLERLCVRLPQLIPTQPPVLLHGDLWQGNLHCAGDGLPALIDAGAAHYGWAEAELAMLTLFGEPDPQLLRSYAEHAPLAKDWRERAPLYNLYHLLNHLNLFGDGYLQAVRAVLARY</sequence>
<dbReference type="InterPro" id="IPR011009">
    <property type="entry name" value="Kinase-like_dom_sf"/>
</dbReference>
<accession>A0ABS3B335</accession>
<reference evidence="3 4" key="1">
    <citation type="submission" date="2021-02" db="EMBL/GenBank/DDBJ databases">
        <title>Taxonomically Unique Crown Gall-Associated Xanthomonas Stains Have Deficiency in Virulence Repertories.</title>
        <authorList>
            <person name="Mafakheri H."/>
            <person name="Taghavi S.M."/>
            <person name="Dimkic I."/>
            <person name="Nemanja K."/>
            <person name="Osdaghi E."/>
        </authorList>
    </citation>
    <scope>NUCLEOTIDE SEQUENCE [LARGE SCALE GENOMIC DNA]</scope>
    <source>
        <strain evidence="3 4">FX4</strain>
    </source>
</reference>
<organism evidence="3 4">
    <name type="scientific">Xanthomonas bonasiae</name>
    <dbReference type="NCBI Taxonomy" id="2810351"/>
    <lineage>
        <taxon>Bacteria</taxon>
        <taxon>Pseudomonadati</taxon>
        <taxon>Pseudomonadota</taxon>
        <taxon>Gammaproteobacteria</taxon>
        <taxon>Lysobacterales</taxon>
        <taxon>Lysobacteraceae</taxon>
        <taxon>Xanthomonas</taxon>
    </lineage>
</organism>
<keyword evidence="2 3" id="KW-0418">Kinase</keyword>
<dbReference type="InterPro" id="IPR016477">
    <property type="entry name" value="Fructo-/Ketosamine-3-kinase"/>
</dbReference>
<protein>
    <submittedName>
        <fullName evidence="3">Fructosamine kinase family protein</fullName>
    </submittedName>
</protein>
<dbReference type="Gene3D" id="1.20.1270.240">
    <property type="match status" value="1"/>
</dbReference>
<dbReference type="PANTHER" id="PTHR12149:SF8">
    <property type="entry name" value="PROTEIN-RIBULOSAMINE 3-KINASE"/>
    <property type="match status" value="1"/>
</dbReference>
<evidence type="ECO:0000313" key="3">
    <source>
        <dbReference type="EMBL" id="MBN6102626.1"/>
    </source>
</evidence>
<dbReference type="PANTHER" id="PTHR12149">
    <property type="entry name" value="FRUCTOSAMINE 3 KINASE-RELATED PROTEIN"/>
    <property type="match status" value="1"/>
</dbReference>
<dbReference type="Pfam" id="PF03881">
    <property type="entry name" value="Fructosamin_kin"/>
    <property type="match status" value="1"/>
</dbReference>
<evidence type="ECO:0000256" key="1">
    <source>
        <dbReference type="ARBA" id="ARBA00009460"/>
    </source>
</evidence>
<evidence type="ECO:0000313" key="4">
    <source>
        <dbReference type="Proteomes" id="UP000695802"/>
    </source>
</evidence>
<dbReference type="RefSeq" id="WP_206229694.1">
    <property type="nucleotide sequence ID" value="NZ_JAFIWB010000009.1"/>
</dbReference>
<dbReference type="Gene3D" id="3.30.200.20">
    <property type="entry name" value="Phosphorylase Kinase, domain 1"/>
    <property type="match status" value="1"/>
</dbReference>
<proteinExistence type="inferred from homology"/>
<dbReference type="EMBL" id="JAFIWB010000009">
    <property type="protein sequence ID" value="MBN6102626.1"/>
    <property type="molecule type" value="Genomic_DNA"/>
</dbReference>
<gene>
    <name evidence="3" type="ORF">JR064_10640</name>
</gene>
<keyword evidence="4" id="KW-1185">Reference proteome</keyword>
<comment type="similarity">
    <text evidence="1 2">Belongs to the fructosamine kinase family.</text>
</comment>
<dbReference type="Proteomes" id="UP000695802">
    <property type="component" value="Unassembled WGS sequence"/>
</dbReference>
<keyword evidence="2" id="KW-0808">Transferase</keyword>
<evidence type="ECO:0000256" key="2">
    <source>
        <dbReference type="PIRNR" id="PIRNR006221"/>
    </source>
</evidence>
<dbReference type="SUPFAM" id="SSF56112">
    <property type="entry name" value="Protein kinase-like (PK-like)"/>
    <property type="match status" value="1"/>
</dbReference>
<name>A0ABS3B335_9XANT</name>
<dbReference type="PIRSF" id="PIRSF006221">
    <property type="entry name" value="Ketosamine-3-kinase"/>
    <property type="match status" value="1"/>
</dbReference>
<dbReference type="GO" id="GO:0016301">
    <property type="term" value="F:kinase activity"/>
    <property type="evidence" value="ECO:0007669"/>
    <property type="project" value="UniProtKB-KW"/>
</dbReference>
<comment type="caution">
    <text evidence="3">The sequence shown here is derived from an EMBL/GenBank/DDBJ whole genome shotgun (WGS) entry which is preliminary data.</text>
</comment>